<feature type="domain" description="CBM39" evidence="6">
    <location>
        <begin position="25"/>
        <end position="125"/>
    </location>
</feature>
<evidence type="ECO:0000313" key="7">
    <source>
        <dbReference type="EMBL" id="KZC11676.1"/>
    </source>
</evidence>
<dbReference type="Pfam" id="PF15886">
    <property type="entry name" value="CBM39"/>
    <property type="match status" value="1"/>
</dbReference>
<protein>
    <submittedName>
        <fullName evidence="7">Beta-1,3-glucan-binding protein</fullName>
    </submittedName>
</protein>
<dbReference type="GO" id="GO:0005975">
    <property type="term" value="P:carbohydrate metabolic process"/>
    <property type="evidence" value="ECO:0007669"/>
    <property type="project" value="InterPro"/>
</dbReference>
<keyword evidence="4" id="KW-0732">Signal</keyword>
<evidence type="ECO:0000313" key="8">
    <source>
        <dbReference type="Proteomes" id="UP000076502"/>
    </source>
</evidence>
<dbReference type="InterPro" id="IPR050546">
    <property type="entry name" value="Glycosyl_Hydrlase_16"/>
</dbReference>
<dbReference type="GO" id="GO:0030246">
    <property type="term" value="F:carbohydrate binding"/>
    <property type="evidence" value="ECO:0007669"/>
    <property type="project" value="InterPro"/>
</dbReference>
<name>A0A154PIH8_DUFNO</name>
<dbReference type="OrthoDB" id="4781at2759"/>
<keyword evidence="8" id="KW-1185">Reference proteome</keyword>
<proteinExistence type="inferred from homology"/>
<dbReference type="InterPro" id="IPR013320">
    <property type="entry name" value="ConA-like_dom_sf"/>
</dbReference>
<gene>
    <name evidence="7" type="ORF">WN55_02958</name>
</gene>
<accession>A0A154PIH8</accession>
<keyword evidence="2" id="KW-0399">Innate immunity</keyword>
<evidence type="ECO:0000256" key="4">
    <source>
        <dbReference type="SAM" id="SignalP"/>
    </source>
</evidence>
<comment type="similarity">
    <text evidence="1">Belongs to the insect beta-1,3-glucan binding protein family.</text>
</comment>
<dbReference type="Gene3D" id="2.60.120.200">
    <property type="match status" value="1"/>
</dbReference>
<evidence type="ECO:0000256" key="3">
    <source>
        <dbReference type="ARBA" id="ARBA00022859"/>
    </source>
</evidence>
<dbReference type="EMBL" id="KQ434924">
    <property type="protein sequence ID" value="KZC11676.1"/>
    <property type="molecule type" value="Genomic_DNA"/>
</dbReference>
<reference evidence="7 8" key="1">
    <citation type="submission" date="2015-07" db="EMBL/GenBank/DDBJ databases">
        <title>The genome of Dufourea novaeangliae.</title>
        <authorList>
            <person name="Pan H."/>
            <person name="Kapheim K."/>
        </authorList>
    </citation>
    <scope>NUCLEOTIDE SEQUENCE [LARGE SCALE GENOMIC DNA]</scope>
    <source>
        <strain evidence="7">0120121106</strain>
        <tissue evidence="7">Whole body</tissue>
    </source>
</reference>
<dbReference type="STRING" id="178035.A0A154PIH8"/>
<dbReference type="PROSITE" id="PS51762">
    <property type="entry name" value="GH16_2"/>
    <property type="match status" value="1"/>
</dbReference>
<feature type="signal peptide" evidence="4">
    <location>
        <begin position="1"/>
        <end position="23"/>
    </location>
</feature>
<evidence type="ECO:0000259" key="5">
    <source>
        <dbReference type="PROSITE" id="PS51762"/>
    </source>
</evidence>
<dbReference type="PANTHER" id="PTHR10963">
    <property type="entry name" value="GLYCOSYL HYDROLASE-RELATED"/>
    <property type="match status" value="1"/>
</dbReference>
<feature type="domain" description="GH16" evidence="5">
    <location>
        <begin position="124"/>
        <end position="469"/>
    </location>
</feature>
<evidence type="ECO:0000256" key="2">
    <source>
        <dbReference type="ARBA" id="ARBA00022588"/>
    </source>
</evidence>
<dbReference type="SUPFAM" id="SSF49899">
    <property type="entry name" value="Concanavalin A-like lectins/glucanases"/>
    <property type="match status" value="1"/>
</dbReference>
<dbReference type="InterPro" id="IPR043030">
    <property type="entry name" value="BGBP_N_sf"/>
</dbReference>
<evidence type="ECO:0000256" key="1">
    <source>
        <dbReference type="ARBA" id="ARBA00008781"/>
    </source>
</evidence>
<evidence type="ECO:0000259" key="6">
    <source>
        <dbReference type="PROSITE" id="PS51969"/>
    </source>
</evidence>
<dbReference type="InterPro" id="IPR031756">
    <property type="entry name" value="BGBP_N"/>
</dbReference>
<dbReference type="Gene3D" id="2.60.40.2140">
    <property type="entry name" value="Beta-1,3-glucan-recognition protein, N-terminal domain"/>
    <property type="match status" value="1"/>
</dbReference>
<dbReference type="GO" id="GO:0045087">
    <property type="term" value="P:innate immune response"/>
    <property type="evidence" value="ECO:0007669"/>
    <property type="project" value="UniProtKB-KW"/>
</dbReference>
<dbReference type="AlphaFoldDB" id="A0A154PIH8"/>
<organism evidence="7 8">
    <name type="scientific">Dufourea novaeangliae</name>
    <name type="common">Sweat bee</name>
    <dbReference type="NCBI Taxonomy" id="178035"/>
    <lineage>
        <taxon>Eukaryota</taxon>
        <taxon>Metazoa</taxon>
        <taxon>Ecdysozoa</taxon>
        <taxon>Arthropoda</taxon>
        <taxon>Hexapoda</taxon>
        <taxon>Insecta</taxon>
        <taxon>Pterygota</taxon>
        <taxon>Neoptera</taxon>
        <taxon>Endopterygota</taxon>
        <taxon>Hymenoptera</taxon>
        <taxon>Apocrita</taxon>
        <taxon>Aculeata</taxon>
        <taxon>Apoidea</taxon>
        <taxon>Anthophila</taxon>
        <taxon>Halictidae</taxon>
        <taxon>Rophitinae</taxon>
        <taxon>Dufourea</taxon>
    </lineage>
</organism>
<dbReference type="Proteomes" id="UP000076502">
    <property type="component" value="Unassembled WGS sequence"/>
</dbReference>
<dbReference type="OMA" id="WSDSFHN"/>
<keyword evidence="3" id="KW-0391">Immunity</keyword>
<dbReference type="GO" id="GO:0004553">
    <property type="term" value="F:hydrolase activity, hydrolyzing O-glycosyl compounds"/>
    <property type="evidence" value="ECO:0007669"/>
    <property type="project" value="InterPro"/>
</dbReference>
<feature type="chain" id="PRO_5007599576" evidence="4">
    <location>
        <begin position="24"/>
        <end position="469"/>
    </location>
</feature>
<sequence length="469" mass="53522">MTATTIKWILVALLFNVLQENLAQYVPPTPTVEPLYPKGLRMSIPHEDGISLVAYHVKFNEDFEGLEAGTIARDIVKVKNGRWTYEDRGTKLKPGDTIYYWVHVVYDRLGYNLLDQQHVVTEFYNYDGTPMSSTPSGGCLIPSETKTYVRDEKTQQLRRNNVCSGQLIFEENFDSLDKNRWKIIERFSNPPNLEFVVYLNDEDNVYVKDGALHVKPVLTKDKFGDQFVQDGTMVLNKCTGEIDTRDCKRTALGWNILPPIASGRLNTKPSFNFLYGKIEIRAKLPRGDWIYPLITLESSDEPSNMSSFCNIIIAHSVGNPSLRLRDGQDVSSHLLMGGVHVINLSNINQQDNRLHLPSKISTSPWFDDYHVYELEWRNGQIILKVDGEQYGVQNVPAMYDIPVYLNVGVAVGGHVLFPDRSISGNYEKPWRNVASKALYQFCQAENNWLSTWRQGDTQLSIDYIKVRAI</sequence>
<dbReference type="InterPro" id="IPR000757">
    <property type="entry name" value="Beta-glucanase-like"/>
</dbReference>
<dbReference type="PANTHER" id="PTHR10963:SF60">
    <property type="entry name" value="GRAM-NEGATIVE BACTERIA-BINDING PROTEIN 1-RELATED"/>
    <property type="match status" value="1"/>
</dbReference>
<dbReference type="PROSITE" id="PS51969">
    <property type="entry name" value="CBM39"/>
    <property type="match status" value="1"/>
</dbReference>